<organism evidence="1 2">
    <name type="scientific">Wenyingzhuangia heitensis</name>
    <dbReference type="NCBI Taxonomy" id="1487859"/>
    <lineage>
        <taxon>Bacteria</taxon>
        <taxon>Pseudomonadati</taxon>
        <taxon>Bacteroidota</taxon>
        <taxon>Flavobacteriia</taxon>
        <taxon>Flavobacteriales</taxon>
        <taxon>Flavobacteriaceae</taxon>
        <taxon>Wenyingzhuangia</taxon>
    </lineage>
</organism>
<evidence type="ECO:0000313" key="1">
    <source>
        <dbReference type="EMBL" id="NIJ45304.1"/>
    </source>
</evidence>
<sequence>MHSTEQIKQLVQQNIHQIKISEFVAEGGWPNINEIDVSVFNQTEQNGVEVINLHILYTVDKAGCCFIPGAEQQMRLPKRITIQNNKVKIGEDE</sequence>
<accession>A0ABX0U8Z0</accession>
<proteinExistence type="predicted"/>
<protein>
    <submittedName>
        <fullName evidence="1">Uncharacterized protein</fullName>
    </submittedName>
</protein>
<comment type="caution">
    <text evidence="1">The sequence shown here is derived from an EMBL/GenBank/DDBJ whole genome shotgun (WGS) entry which is preliminary data.</text>
</comment>
<gene>
    <name evidence="1" type="ORF">FHR24_001772</name>
</gene>
<keyword evidence="2" id="KW-1185">Reference proteome</keyword>
<dbReference type="EMBL" id="JAASQL010000002">
    <property type="protein sequence ID" value="NIJ45304.1"/>
    <property type="molecule type" value="Genomic_DNA"/>
</dbReference>
<name>A0ABX0U8Z0_9FLAO</name>
<evidence type="ECO:0000313" key="2">
    <source>
        <dbReference type="Proteomes" id="UP000745859"/>
    </source>
</evidence>
<dbReference type="Proteomes" id="UP000745859">
    <property type="component" value="Unassembled WGS sequence"/>
</dbReference>
<dbReference type="RefSeq" id="WP_167187124.1">
    <property type="nucleotide sequence ID" value="NZ_JAASQL010000002.1"/>
</dbReference>
<reference evidence="1 2" key="1">
    <citation type="submission" date="2020-03" db="EMBL/GenBank/DDBJ databases">
        <title>Genomic Encyclopedia of Type Strains, Phase IV (KMG-IV): sequencing the most valuable type-strain genomes for metagenomic binning, comparative biology and taxonomic classification.</title>
        <authorList>
            <person name="Goeker M."/>
        </authorList>
    </citation>
    <scope>NUCLEOTIDE SEQUENCE [LARGE SCALE GENOMIC DNA]</scope>
    <source>
        <strain evidence="1 2">DSM 101599</strain>
    </source>
</reference>